<evidence type="ECO:0000313" key="1">
    <source>
        <dbReference type="EMBL" id="KAJ9661690.1"/>
    </source>
</evidence>
<protein>
    <submittedName>
        <fullName evidence="1">Uncharacterized protein</fullName>
    </submittedName>
</protein>
<gene>
    <name evidence="1" type="ORF">H2198_001866</name>
</gene>
<dbReference type="Proteomes" id="UP001172386">
    <property type="component" value="Unassembled WGS sequence"/>
</dbReference>
<accession>A0ACC3AG09</accession>
<comment type="caution">
    <text evidence="1">The sequence shown here is derived from an EMBL/GenBank/DDBJ whole genome shotgun (WGS) entry which is preliminary data.</text>
</comment>
<reference evidence="1" key="1">
    <citation type="submission" date="2022-10" db="EMBL/GenBank/DDBJ databases">
        <title>Culturing micro-colonial fungi from biological soil crusts in the Mojave desert and describing Neophaeococcomyces mojavensis, and introducing the new genera and species Taxawa tesnikishii.</title>
        <authorList>
            <person name="Kurbessoian T."/>
            <person name="Stajich J.E."/>
        </authorList>
    </citation>
    <scope>NUCLEOTIDE SEQUENCE</scope>
    <source>
        <strain evidence="1">JES_112</strain>
    </source>
</reference>
<keyword evidence="2" id="KW-1185">Reference proteome</keyword>
<dbReference type="EMBL" id="JAPDRQ010000021">
    <property type="protein sequence ID" value="KAJ9661690.1"/>
    <property type="molecule type" value="Genomic_DNA"/>
</dbReference>
<name>A0ACC3AG09_9EURO</name>
<proteinExistence type="predicted"/>
<evidence type="ECO:0000313" key="2">
    <source>
        <dbReference type="Proteomes" id="UP001172386"/>
    </source>
</evidence>
<sequence length="878" mass="98600">MASDRDILPDHIKPLNYNLSLHNLQYGGDWKYDGLVKISSKVQKETDEIVINVKDVRIASAEVHDASNSAVASMKDVSYDEKNQRAHIKLSDRLKTGDATLVITFEGSMNDKMAGFYRAKYTPIVQANAGTPKVGDHHYMFSTQFEACDARRAFPCFDEPNLKASFEFEIEIPEDLVALSNMPEKSTNKGSKSGLKKVSFEKSPVMSTYLYAWAMGDFTYVEAFTERKYNGKNLPVRVYTTRGLEEQGRFALEHAHKTVDYFSDIFGIEYPLPKSDLLAVHEFAMGAMENWGLVTYRTTAVLFDEEKSDARYKQRVAYVVAHELAHQWFGNLVTMDWWSELWLNEGFATWVGWLAVDHLHPEWKVWSTFVAEGYQTALTLDSLRSSHPIEVPVKSALDIDQIFDTISYLKGSSVIRMLSNHLTVEIFLKGVGDYLKIHAYGNATTNDLWNALSNASGQDVRTFMDPWIRKIGFPVVTIAEEPGQITIRQSRFLNSGDPSADEDQTLWWVPVGLKTGEPAKVIHSALQQREDTIREIDDEFYKVNADQSGFYRTNYPPARLVKLAASASKLSSEDKIGLIGDAMALAIAGEATTSAMLSFVQSFQDEQAYVVWGQITTSLSKARSVFSDNKEVSAALKQFALKLVSPATEKIGWDFPEGEDYLTGQLRKLLLSYAAGAGHEGIIKTGKEKFAAYRAGDKKAINQNLRATIFNMVVSNGGKEEYEAIKDEYRTTTSVDGKEICLVAMGRAKDAALARDLLDFVLSDEVAVQDCHSGPMAIASNYETRGEIWKFLKDEWDGKMKKVRDSATVVMDRWIKSGLNQYSDRAIEQDIQAFFKDKDTAGFERSLAQASDYIKANASYKERDAKRLLEWLSANGYA</sequence>
<organism evidence="1 2">
    <name type="scientific">Neophaeococcomyces mojaviensis</name>
    <dbReference type="NCBI Taxonomy" id="3383035"/>
    <lineage>
        <taxon>Eukaryota</taxon>
        <taxon>Fungi</taxon>
        <taxon>Dikarya</taxon>
        <taxon>Ascomycota</taxon>
        <taxon>Pezizomycotina</taxon>
        <taxon>Eurotiomycetes</taxon>
        <taxon>Chaetothyriomycetidae</taxon>
        <taxon>Chaetothyriales</taxon>
        <taxon>Chaetothyriales incertae sedis</taxon>
        <taxon>Neophaeococcomyces</taxon>
    </lineage>
</organism>